<organism evidence="1 2">
    <name type="scientific">Eumeta variegata</name>
    <name type="common">Bagworm moth</name>
    <name type="synonym">Eumeta japonica</name>
    <dbReference type="NCBI Taxonomy" id="151549"/>
    <lineage>
        <taxon>Eukaryota</taxon>
        <taxon>Metazoa</taxon>
        <taxon>Ecdysozoa</taxon>
        <taxon>Arthropoda</taxon>
        <taxon>Hexapoda</taxon>
        <taxon>Insecta</taxon>
        <taxon>Pterygota</taxon>
        <taxon>Neoptera</taxon>
        <taxon>Endopterygota</taxon>
        <taxon>Lepidoptera</taxon>
        <taxon>Glossata</taxon>
        <taxon>Ditrysia</taxon>
        <taxon>Tineoidea</taxon>
        <taxon>Psychidae</taxon>
        <taxon>Oiketicinae</taxon>
        <taxon>Eumeta</taxon>
    </lineage>
</organism>
<evidence type="ECO:0000313" key="2">
    <source>
        <dbReference type="Proteomes" id="UP000299102"/>
    </source>
</evidence>
<proteinExistence type="predicted"/>
<accession>A0A4C1ZE14</accession>
<name>A0A4C1ZE14_EUMVA</name>
<evidence type="ECO:0000313" key="1">
    <source>
        <dbReference type="EMBL" id="GBP84837.1"/>
    </source>
</evidence>
<keyword evidence="2" id="KW-1185">Reference proteome</keyword>
<dbReference type="EMBL" id="BGZK01001701">
    <property type="protein sequence ID" value="GBP84837.1"/>
    <property type="molecule type" value="Genomic_DNA"/>
</dbReference>
<dbReference type="Proteomes" id="UP000299102">
    <property type="component" value="Unassembled WGS sequence"/>
</dbReference>
<protein>
    <submittedName>
        <fullName evidence="1">Uncharacterized protein</fullName>
    </submittedName>
</protein>
<comment type="caution">
    <text evidence="1">The sequence shown here is derived from an EMBL/GenBank/DDBJ whole genome shotgun (WGS) entry which is preliminary data.</text>
</comment>
<reference evidence="1 2" key="1">
    <citation type="journal article" date="2019" name="Commun. Biol.">
        <title>The bagworm genome reveals a unique fibroin gene that provides high tensile strength.</title>
        <authorList>
            <person name="Kono N."/>
            <person name="Nakamura H."/>
            <person name="Ohtoshi R."/>
            <person name="Tomita M."/>
            <person name="Numata K."/>
            <person name="Arakawa K."/>
        </authorList>
    </citation>
    <scope>NUCLEOTIDE SEQUENCE [LARGE SCALE GENOMIC DNA]</scope>
</reference>
<gene>
    <name evidence="1" type="ORF">EVAR_69413_1</name>
</gene>
<dbReference type="AlphaFoldDB" id="A0A4C1ZE14"/>
<sequence>MPKRGSKSSEISPRPHVCTCLAERHKMQLRVSRAAAESEAALRPCKSITALLDDAEDHAAVKTIRRARSHDRPIAVYRERSRLGRVCKEIRNT</sequence>